<organism evidence="3 4">
    <name type="scientific">Solirubrobacter ginsenosidimutans</name>
    <dbReference type="NCBI Taxonomy" id="490573"/>
    <lineage>
        <taxon>Bacteria</taxon>
        <taxon>Bacillati</taxon>
        <taxon>Actinomycetota</taxon>
        <taxon>Thermoleophilia</taxon>
        <taxon>Solirubrobacterales</taxon>
        <taxon>Solirubrobacteraceae</taxon>
        <taxon>Solirubrobacter</taxon>
    </lineage>
</organism>
<evidence type="ECO:0000256" key="2">
    <source>
        <dbReference type="SAM" id="Phobius"/>
    </source>
</evidence>
<dbReference type="Proteomes" id="UP001149140">
    <property type="component" value="Unassembled WGS sequence"/>
</dbReference>
<evidence type="ECO:0000313" key="3">
    <source>
        <dbReference type="EMBL" id="MDA0163264.1"/>
    </source>
</evidence>
<protein>
    <submittedName>
        <fullName evidence="3">DUF4389 domain-containing protein</fullName>
    </submittedName>
</protein>
<feature type="transmembrane region" description="Helical" evidence="2">
    <location>
        <begin position="127"/>
        <end position="149"/>
    </location>
</feature>
<keyword evidence="2" id="KW-1133">Transmembrane helix</keyword>
<reference evidence="3" key="1">
    <citation type="submission" date="2022-10" db="EMBL/GenBank/DDBJ databases">
        <title>The WGS of Solirubrobacter ginsenosidimutans DSM 21036.</title>
        <authorList>
            <person name="Jiang Z."/>
        </authorList>
    </citation>
    <scope>NUCLEOTIDE SEQUENCE</scope>
    <source>
        <strain evidence="3">DSM 21036</strain>
    </source>
</reference>
<feature type="transmembrane region" description="Helical" evidence="2">
    <location>
        <begin position="30"/>
        <end position="60"/>
    </location>
</feature>
<sequence length="242" mass="27268">MTPISSSPYPVRLDGDLHADLSRWRWLVKWLLVIPHVIVLAFLWVAFIVLWVVALVAILFTGRYPRAIFDFNLGVLRWSWRVGFYSYSALGTDRYPPFTLADVPDYPARLEVEYPQSLSRGLALVKWWLLALPQYFIVAIFAGGAWAGFNASSDNSMWTSGGGLIGLLVCIAGVFLLFTGRYPRAIFDFVMGMNRWVFRVAAYAALMTDTYPPFRLDMGDHEPESETLPADPLPPRPATGLT</sequence>
<evidence type="ECO:0000313" key="4">
    <source>
        <dbReference type="Proteomes" id="UP001149140"/>
    </source>
</evidence>
<comment type="caution">
    <text evidence="3">The sequence shown here is derived from an EMBL/GenBank/DDBJ whole genome shotgun (WGS) entry which is preliminary data.</text>
</comment>
<dbReference type="AlphaFoldDB" id="A0A9X3MV41"/>
<gene>
    <name evidence="3" type="ORF">OM076_23520</name>
</gene>
<dbReference type="EMBL" id="JAPDOD010000023">
    <property type="protein sequence ID" value="MDA0163264.1"/>
    <property type="molecule type" value="Genomic_DNA"/>
</dbReference>
<keyword evidence="2" id="KW-0472">Membrane</keyword>
<feature type="compositionally biased region" description="Pro residues" evidence="1">
    <location>
        <begin position="231"/>
        <end position="242"/>
    </location>
</feature>
<proteinExistence type="predicted"/>
<dbReference type="RefSeq" id="WP_270042508.1">
    <property type="nucleotide sequence ID" value="NZ_JAPDOD010000023.1"/>
</dbReference>
<keyword evidence="2" id="KW-0812">Transmembrane</keyword>
<dbReference type="InterPro" id="IPR025498">
    <property type="entry name" value="DUF4389"/>
</dbReference>
<feature type="region of interest" description="Disordered" evidence="1">
    <location>
        <begin position="222"/>
        <end position="242"/>
    </location>
</feature>
<keyword evidence="4" id="KW-1185">Reference proteome</keyword>
<name>A0A9X3MV41_9ACTN</name>
<feature type="transmembrane region" description="Helical" evidence="2">
    <location>
        <begin position="161"/>
        <end position="178"/>
    </location>
</feature>
<dbReference type="Pfam" id="PF14333">
    <property type="entry name" value="DUF4389"/>
    <property type="match status" value="2"/>
</dbReference>
<evidence type="ECO:0000256" key="1">
    <source>
        <dbReference type="SAM" id="MobiDB-lite"/>
    </source>
</evidence>
<accession>A0A9X3MV41</accession>